<dbReference type="PROSITE" id="PS51257">
    <property type="entry name" value="PROKAR_LIPOPROTEIN"/>
    <property type="match status" value="1"/>
</dbReference>
<dbReference type="InterPro" id="IPR058627">
    <property type="entry name" value="MdtA-like_C"/>
</dbReference>
<evidence type="ECO:0000313" key="7">
    <source>
        <dbReference type="EMBL" id="SDP49749.1"/>
    </source>
</evidence>
<feature type="domain" description="Multidrug resistance protein MdtA-like alpha-helical hairpin" evidence="3">
    <location>
        <begin position="105"/>
        <end position="174"/>
    </location>
</feature>
<organism evidence="7 8">
    <name type="scientific">Desulforhopalus singaporensis</name>
    <dbReference type="NCBI Taxonomy" id="91360"/>
    <lineage>
        <taxon>Bacteria</taxon>
        <taxon>Pseudomonadati</taxon>
        <taxon>Thermodesulfobacteriota</taxon>
        <taxon>Desulfobulbia</taxon>
        <taxon>Desulfobulbales</taxon>
        <taxon>Desulfocapsaceae</taxon>
        <taxon>Desulforhopalus</taxon>
    </lineage>
</organism>
<dbReference type="RefSeq" id="WP_092224182.1">
    <property type="nucleotide sequence ID" value="NZ_FNJI01000022.1"/>
</dbReference>
<feature type="domain" description="Multidrug resistance protein MdtA-like beta-barrel" evidence="5">
    <location>
        <begin position="211"/>
        <end position="301"/>
    </location>
</feature>
<dbReference type="Pfam" id="PF25876">
    <property type="entry name" value="HH_MFP_RND"/>
    <property type="match status" value="1"/>
</dbReference>
<dbReference type="InterPro" id="IPR006143">
    <property type="entry name" value="RND_pump_MFP"/>
</dbReference>
<evidence type="ECO:0000256" key="2">
    <source>
        <dbReference type="ARBA" id="ARBA00009477"/>
    </source>
</evidence>
<dbReference type="Gene3D" id="1.10.287.470">
    <property type="entry name" value="Helix hairpin bin"/>
    <property type="match status" value="1"/>
</dbReference>
<proteinExistence type="inferred from homology"/>
<evidence type="ECO:0000256" key="1">
    <source>
        <dbReference type="ARBA" id="ARBA00004196"/>
    </source>
</evidence>
<sequence length="402" mass="43079">MKKRNVTLYIVVATLLTGTLLSGCKEKAPQAVARQRAVEVETVTVNTQPLQLDVELPGRTSAYRVAEVRPQVNGIIQQRLFTEGSEVEAGQLLYQIDPSIYQARYDSAKAALARAKAVEHSARLKAERYEKLVSTKAVSELDQVENEANWKQAVADVAAAEAALNSARINLDYTRITAPVSGRIGRSLITEGALVTAQQSMPLATIQQLDPMYVDVTQSSTELLRLKKELAAEKLDGASAARSEVRVIFDDGSEYAQPGLLEFSDVTVDLSTSAVTLRAKIANPDEELLPGMFVRARISKGVKQDAVLIPASSMSRNPKGQAIVMLVNDKSVVESRIVETGPSIGEKVVIEKGLQGGETLITAGLQKIKSGIPVTTVAAQGEKAAQPQAMNTASSLAAAKTE</sequence>
<reference evidence="7 8" key="1">
    <citation type="submission" date="2016-10" db="EMBL/GenBank/DDBJ databases">
        <authorList>
            <person name="de Groot N.N."/>
        </authorList>
    </citation>
    <scope>NUCLEOTIDE SEQUENCE [LARGE SCALE GENOMIC DNA]</scope>
    <source>
        <strain evidence="7 8">DSM 12130</strain>
    </source>
</reference>
<dbReference type="Pfam" id="PF25917">
    <property type="entry name" value="BSH_RND"/>
    <property type="match status" value="1"/>
</dbReference>
<dbReference type="Gene3D" id="2.40.30.170">
    <property type="match status" value="1"/>
</dbReference>
<comment type="subcellular location">
    <subcellularLocation>
        <location evidence="1">Cell envelope</location>
    </subcellularLocation>
</comment>
<dbReference type="Gene3D" id="2.40.420.20">
    <property type="match status" value="1"/>
</dbReference>
<dbReference type="EMBL" id="FNJI01000022">
    <property type="protein sequence ID" value="SDP49749.1"/>
    <property type="molecule type" value="Genomic_DNA"/>
</dbReference>
<dbReference type="NCBIfam" id="TIGR01730">
    <property type="entry name" value="RND_mfp"/>
    <property type="match status" value="1"/>
</dbReference>
<gene>
    <name evidence="7" type="ORF">SAMN05660330_02958</name>
</gene>
<evidence type="ECO:0000259" key="5">
    <source>
        <dbReference type="Pfam" id="PF25944"/>
    </source>
</evidence>
<dbReference type="GO" id="GO:0022857">
    <property type="term" value="F:transmembrane transporter activity"/>
    <property type="evidence" value="ECO:0007669"/>
    <property type="project" value="InterPro"/>
</dbReference>
<comment type="similarity">
    <text evidence="2">Belongs to the membrane fusion protein (MFP) (TC 8.A.1) family.</text>
</comment>
<dbReference type="AlphaFoldDB" id="A0A1H0T6V0"/>
<feature type="domain" description="Multidrug resistance protein MdtA-like barrel-sandwich hybrid" evidence="4">
    <location>
        <begin position="64"/>
        <end position="207"/>
    </location>
</feature>
<accession>A0A1H0T6V0</accession>
<feature type="domain" description="Multidrug resistance protein MdtA-like C-terminal permuted SH3" evidence="6">
    <location>
        <begin position="305"/>
        <end position="367"/>
    </location>
</feature>
<evidence type="ECO:0000259" key="4">
    <source>
        <dbReference type="Pfam" id="PF25917"/>
    </source>
</evidence>
<evidence type="ECO:0000259" key="6">
    <source>
        <dbReference type="Pfam" id="PF25967"/>
    </source>
</evidence>
<protein>
    <submittedName>
        <fullName evidence="7">Membrane fusion protein, multidrug efflux system</fullName>
    </submittedName>
</protein>
<dbReference type="InterPro" id="IPR058624">
    <property type="entry name" value="MdtA-like_HH"/>
</dbReference>
<dbReference type="Pfam" id="PF25944">
    <property type="entry name" value="Beta-barrel_RND"/>
    <property type="match status" value="1"/>
</dbReference>
<dbReference type="PANTHER" id="PTHR30158">
    <property type="entry name" value="ACRA/E-RELATED COMPONENT OF DRUG EFFLUX TRANSPORTER"/>
    <property type="match status" value="1"/>
</dbReference>
<evidence type="ECO:0000259" key="3">
    <source>
        <dbReference type="Pfam" id="PF25876"/>
    </source>
</evidence>
<dbReference type="GO" id="GO:0005886">
    <property type="term" value="C:plasma membrane"/>
    <property type="evidence" value="ECO:0007669"/>
    <property type="project" value="TreeGrafter"/>
</dbReference>
<dbReference type="GO" id="GO:0030313">
    <property type="term" value="C:cell envelope"/>
    <property type="evidence" value="ECO:0007669"/>
    <property type="project" value="UniProtKB-SubCell"/>
</dbReference>
<dbReference type="OrthoDB" id="9772050at2"/>
<evidence type="ECO:0000313" key="8">
    <source>
        <dbReference type="Proteomes" id="UP000199073"/>
    </source>
</evidence>
<dbReference type="Proteomes" id="UP000199073">
    <property type="component" value="Unassembled WGS sequence"/>
</dbReference>
<dbReference type="PANTHER" id="PTHR30158:SF3">
    <property type="entry name" value="MULTIDRUG EFFLUX PUMP SUBUNIT ACRA-RELATED"/>
    <property type="match status" value="1"/>
</dbReference>
<dbReference type="InterPro" id="IPR058625">
    <property type="entry name" value="MdtA-like_BSH"/>
</dbReference>
<keyword evidence="8" id="KW-1185">Reference proteome</keyword>
<dbReference type="Pfam" id="PF25967">
    <property type="entry name" value="RND-MFP_C"/>
    <property type="match status" value="1"/>
</dbReference>
<dbReference type="STRING" id="91360.SAMN05660330_02958"/>
<dbReference type="Gene3D" id="2.40.50.100">
    <property type="match status" value="1"/>
</dbReference>
<dbReference type="GO" id="GO:0046677">
    <property type="term" value="P:response to antibiotic"/>
    <property type="evidence" value="ECO:0007669"/>
    <property type="project" value="TreeGrafter"/>
</dbReference>
<dbReference type="InterPro" id="IPR058626">
    <property type="entry name" value="MdtA-like_b-barrel"/>
</dbReference>
<name>A0A1H0T6V0_9BACT</name>
<dbReference type="FunFam" id="2.40.420.20:FF:000001">
    <property type="entry name" value="Efflux RND transporter periplasmic adaptor subunit"/>
    <property type="match status" value="1"/>
</dbReference>
<dbReference type="SUPFAM" id="SSF111369">
    <property type="entry name" value="HlyD-like secretion proteins"/>
    <property type="match status" value="1"/>
</dbReference>